<feature type="domain" description="Protein kinase" evidence="31">
    <location>
        <begin position="706"/>
        <end position="988"/>
    </location>
</feature>
<dbReference type="FunFam" id="1.20.1110.10:FF:000065">
    <property type="entry name" value="Sarcoplasmic/endoplasmic reticulum calcium ATPase 1"/>
    <property type="match status" value="1"/>
</dbReference>
<evidence type="ECO:0000256" key="6">
    <source>
        <dbReference type="ARBA" id="ARBA00005675"/>
    </source>
</evidence>
<reference evidence="32 33" key="1">
    <citation type="submission" date="2021-04" db="EMBL/GenBank/DDBJ databases">
        <authorList>
            <person name="De Guttry C."/>
            <person name="Zahm M."/>
            <person name="Klopp C."/>
            <person name="Cabau C."/>
            <person name="Louis A."/>
            <person name="Berthelot C."/>
            <person name="Parey E."/>
            <person name="Roest Crollius H."/>
            <person name="Montfort J."/>
            <person name="Robinson-Rechavi M."/>
            <person name="Bucao C."/>
            <person name="Bouchez O."/>
            <person name="Gislard M."/>
            <person name="Lluch J."/>
            <person name="Milhes M."/>
            <person name="Lampietro C."/>
            <person name="Lopez Roques C."/>
            <person name="Donnadieu C."/>
            <person name="Braasch I."/>
            <person name="Desvignes T."/>
            <person name="Postlethwait J."/>
            <person name="Bobe J."/>
            <person name="Wedekind C."/>
            <person name="Guiguen Y."/>
        </authorList>
    </citation>
    <scope>NUCLEOTIDE SEQUENCE [LARGE SCALE GENOMIC DNA]</scope>
    <source>
        <strain evidence="32">Cs_M1</strain>
        <tissue evidence="32">Blood</tissue>
    </source>
</reference>
<comment type="catalytic activity">
    <reaction evidence="27">
        <text>L-seryl-[protein] + ATP = O-phospho-L-seryl-[protein] + ADP + H(+)</text>
        <dbReference type="Rhea" id="RHEA:17989"/>
        <dbReference type="Rhea" id="RHEA-COMP:9863"/>
        <dbReference type="Rhea" id="RHEA-COMP:11604"/>
        <dbReference type="ChEBI" id="CHEBI:15378"/>
        <dbReference type="ChEBI" id="CHEBI:29999"/>
        <dbReference type="ChEBI" id="CHEBI:30616"/>
        <dbReference type="ChEBI" id="CHEBI:83421"/>
        <dbReference type="ChEBI" id="CHEBI:456216"/>
        <dbReference type="EC" id="2.7.11.17"/>
    </reaction>
</comment>
<evidence type="ECO:0000256" key="17">
    <source>
        <dbReference type="ARBA" id="ARBA00022840"/>
    </source>
</evidence>
<dbReference type="Pfam" id="PF08282">
    <property type="entry name" value="Hydrolase_3"/>
    <property type="match status" value="1"/>
</dbReference>
<dbReference type="GO" id="GO:0005516">
    <property type="term" value="F:calmodulin binding"/>
    <property type="evidence" value="ECO:0007669"/>
    <property type="project" value="UniProtKB-KW"/>
</dbReference>
<keyword evidence="22 30" id="KW-1133">Transmembrane helix</keyword>
<feature type="compositionally biased region" description="Pro residues" evidence="29">
    <location>
        <begin position="565"/>
        <end position="582"/>
    </location>
</feature>
<keyword evidence="12" id="KW-0808">Transferase</keyword>
<proteinExistence type="inferred from homology"/>
<dbReference type="Gene3D" id="3.30.200.20">
    <property type="entry name" value="Phosphorylase Kinase, domain 1"/>
    <property type="match status" value="1"/>
</dbReference>
<dbReference type="Pfam" id="PF13246">
    <property type="entry name" value="Cation_ATPase"/>
    <property type="match status" value="1"/>
</dbReference>
<feature type="compositionally biased region" description="Polar residues" evidence="29">
    <location>
        <begin position="630"/>
        <end position="639"/>
    </location>
</feature>
<feature type="transmembrane region" description="Helical" evidence="30">
    <location>
        <begin position="380"/>
        <end position="404"/>
    </location>
</feature>
<dbReference type="InterPro" id="IPR011009">
    <property type="entry name" value="Kinase-like_dom_sf"/>
</dbReference>
<evidence type="ECO:0000256" key="20">
    <source>
        <dbReference type="ARBA" id="ARBA00022951"/>
    </source>
</evidence>
<dbReference type="PROSITE" id="PS50011">
    <property type="entry name" value="PROTEIN_KINASE_DOM"/>
    <property type="match status" value="1"/>
</dbReference>
<evidence type="ECO:0000256" key="23">
    <source>
        <dbReference type="ARBA" id="ARBA00023065"/>
    </source>
</evidence>
<keyword evidence="9" id="KW-0723">Serine/threonine-protein kinase</keyword>
<dbReference type="InterPro" id="IPR001757">
    <property type="entry name" value="P_typ_ATPase"/>
</dbReference>
<dbReference type="PANTHER" id="PTHR42861">
    <property type="entry name" value="CALCIUM-TRANSPORTING ATPASE"/>
    <property type="match status" value="1"/>
</dbReference>
<evidence type="ECO:0000256" key="21">
    <source>
        <dbReference type="ARBA" id="ARBA00022967"/>
    </source>
</evidence>
<sequence length="1101" mass="121917">MNVFKTDMSGLSKVERAGACNAVIRQLMKKEFTLEFSRDRKSMSVYCTPTSKPGSGSKMFIKGAPESVMERCQYLRVGTGKVALTLPLREKLTSLIRDWGTGRDTLRCLGMATRDSPPKQEDMDLENATKFAEYETGLTFVGCVGMLDPPRKEVIGAIQLCAEAGIRVIMITGDNKGTAVAICRRIGIFGEDEDVMGKAYTGREFDDLPIESQRDAVKRARCFARVEPAHKSKIVGYLQSFDEITAMTGDGVNDAPALKKAEIGIAMGSGTAVAKSASEMVLSDDNFSTIVAAVEEGRAIYNNMKQFIRYLISSNVGEVVCIFLTAILGLPEALIPVQLLWVNLVTDGLPATALGFNPPDLDIMDKPPRNPKEPLISGWLFFRYLAIGGYVGLGTVGAATWWYLFDDEGPNVTFYQLRHFMQCSEDNPMFQGIDCEVFESRYPTTMALSVLVTIEMFNSLNSLSENQSLIRMPPWVNFWLLGAIVLSLSLHFLILYVEPLPLIFQVTPLSWCQWIVVLKISIPVILLDEALKYISRNHLDAPVRPQCVLPQAGPGPHHIDAGGSIPPPSSRPPLRPALPPSLHPVMAMSTDPGCRRDDISPDPDPMTPDHSDLTAMMATMTVTTAETGGSPANSMRNGAQQGGAKSGPPPRPHLSGRKLSLQERGTYPSGRSGGAHVSPRVVRRPTVESKRVSISDAEDCIQLNQYKLKSEIGKGSYGVVKLAYNEDDDKHYAMKLVSKKKLMKQYGFPRRPPPRGPKAAVQGEQPKVLGPLERVYQEIAILRKLDHLNIVKLVEVLDDPAEDNLHMVFDLMPKGPVMEVPTDSPFTEEQTRLYFRDIVLGMEYLHYQKIVHRDIKPANVLLGDDGHVKIADFGVSNQFEGNDALLSSTAGTPAFMAPETLSDIHQSFSGKALDVWAMGVTLYCFVFGKCPFIDEYILVLHNKIRTKCVEFPESPEITEELKTLILRMLDKNPDTRITIPEIKLDPWVTQDGCDPLPLEEEHCSVVEVTEEEVQNSVKFVPSLSTVILVKAMLRKRSFSNPYECPRSRAERSMSAPSNLLMDAWPFRHSLKLHPSLRKGSSGEGSREGELEDLHEDEPFSS</sequence>
<feature type="binding site" evidence="28">
    <location>
        <position position="735"/>
    </location>
    <ligand>
        <name>ATP</name>
        <dbReference type="ChEBI" id="CHEBI:30616"/>
    </ligand>
</feature>
<dbReference type="Gene3D" id="3.40.50.1000">
    <property type="entry name" value="HAD superfamily/HAD-like"/>
    <property type="match status" value="1"/>
</dbReference>
<dbReference type="FunFam" id="3.40.50.1000:FF:000005">
    <property type="entry name" value="Calcium-transporting ATPase 1"/>
    <property type="match status" value="1"/>
</dbReference>
<evidence type="ECO:0000313" key="33">
    <source>
        <dbReference type="Proteomes" id="UP001356427"/>
    </source>
</evidence>
<dbReference type="InterPro" id="IPR023214">
    <property type="entry name" value="HAD_sf"/>
</dbReference>
<evidence type="ECO:0000259" key="31">
    <source>
        <dbReference type="PROSITE" id="PS50011"/>
    </source>
</evidence>
<gene>
    <name evidence="32" type="ORF">J4Q44_G00067160</name>
</gene>
<evidence type="ECO:0000256" key="13">
    <source>
        <dbReference type="ARBA" id="ARBA00022692"/>
    </source>
</evidence>
<keyword evidence="14 28" id="KW-0547">Nucleotide-binding</keyword>
<evidence type="ECO:0000256" key="10">
    <source>
        <dbReference type="ARBA" id="ARBA00022553"/>
    </source>
</evidence>
<dbReference type="GO" id="GO:0004683">
    <property type="term" value="F:calcium/calmodulin-dependent protein kinase activity"/>
    <property type="evidence" value="ECO:0007669"/>
    <property type="project" value="UniProtKB-EC"/>
</dbReference>
<dbReference type="SUPFAM" id="SSF56784">
    <property type="entry name" value="HAD-like"/>
    <property type="match status" value="1"/>
</dbReference>
<evidence type="ECO:0000313" key="32">
    <source>
        <dbReference type="EMBL" id="KAK6321924.1"/>
    </source>
</evidence>
<dbReference type="InterPro" id="IPR023299">
    <property type="entry name" value="ATPase_P-typ_cyto_dom_N"/>
</dbReference>
<dbReference type="InterPro" id="IPR017441">
    <property type="entry name" value="Protein_kinase_ATP_BS"/>
</dbReference>
<keyword evidence="16" id="KW-0106">Calcium</keyword>
<organism evidence="32 33">
    <name type="scientific">Coregonus suidteri</name>
    <dbReference type="NCBI Taxonomy" id="861788"/>
    <lineage>
        <taxon>Eukaryota</taxon>
        <taxon>Metazoa</taxon>
        <taxon>Chordata</taxon>
        <taxon>Craniata</taxon>
        <taxon>Vertebrata</taxon>
        <taxon>Euteleostomi</taxon>
        <taxon>Actinopterygii</taxon>
        <taxon>Neopterygii</taxon>
        <taxon>Teleostei</taxon>
        <taxon>Protacanthopterygii</taxon>
        <taxon>Salmoniformes</taxon>
        <taxon>Salmonidae</taxon>
        <taxon>Coregoninae</taxon>
        <taxon>Coregonus</taxon>
    </lineage>
</organism>
<evidence type="ECO:0000256" key="1">
    <source>
        <dbReference type="ARBA" id="ARBA00001946"/>
    </source>
</evidence>
<feature type="transmembrane region" description="Helical" evidence="30">
    <location>
        <begin position="307"/>
        <end position="328"/>
    </location>
</feature>
<dbReference type="SUPFAM" id="SSF81660">
    <property type="entry name" value="Metal cation-transporting ATPase, ATP-binding domain N"/>
    <property type="match status" value="1"/>
</dbReference>
<keyword evidence="10" id="KW-0597">Phosphoprotein</keyword>
<evidence type="ECO:0000256" key="15">
    <source>
        <dbReference type="ARBA" id="ARBA00022777"/>
    </source>
</evidence>
<dbReference type="AlphaFoldDB" id="A0AAN8M4G8"/>
<comment type="similarity">
    <text evidence="6">Belongs to the cation transport ATPase (P-type) (TC 3.A.3) family. Type IIA subfamily.</text>
</comment>
<dbReference type="Pfam" id="PF00689">
    <property type="entry name" value="Cation_ATPase_C"/>
    <property type="match status" value="1"/>
</dbReference>
<keyword evidence="15" id="KW-0418">Kinase</keyword>
<dbReference type="GO" id="GO:0005654">
    <property type="term" value="C:nucleoplasm"/>
    <property type="evidence" value="ECO:0007669"/>
    <property type="project" value="UniProtKB-ARBA"/>
</dbReference>
<feature type="transmembrane region" description="Helical" evidence="30">
    <location>
        <begin position="475"/>
        <end position="496"/>
    </location>
</feature>
<keyword evidence="11" id="KW-0109">Calcium transport</keyword>
<keyword evidence="25" id="KW-0539">Nucleus</keyword>
<keyword evidence="17 28" id="KW-0067">ATP-binding</keyword>
<evidence type="ECO:0000256" key="4">
    <source>
        <dbReference type="ARBA" id="ARBA00004477"/>
    </source>
</evidence>
<comment type="caution">
    <text evidence="32">The sequence shown here is derived from an EMBL/GenBank/DDBJ whole genome shotgun (WGS) entry which is preliminary data.</text>
</comment>
<keyword evidence="7" id="KW-0813">Transport</keyword>
<keyword evidence="23" id="KW-0406">Ion transport</keyword>
<dbReference type="InterPro" id="IPR036412">
    <property type="entry name" value="HAD-like_sf"/>
</dbReference>
<feature type="region of interest" description="Disordered" evidence="29">
    <location>
        <begin position="550"/>
        <end position="611"/>
    </location>
</feature>
<evidence type="ECO:0000256" key="3">
    <source>
        <dbReference type="ARBA" id="ARBA00004326"/>
    </source>
</evidence>
<dbReference type="GO" id="GO:0005524">
    <property type="term" value="F:ATP binding"/>
    <property type="evidence" value="ECO:0007669"/>
    <property type="project" value="UniProtKB-UniRule"/>
</dbReference>
<dbReference type="InterPro" id="IPR008271">
    <property type="entry name" value="Ser/Thr_kinase_AS"/>
</dbReference>
<evidence type="ECO:0000256" key="29">
    <source>
        <dbReference type="SAM" id="MobiDB-lite"/>
    </source>
</evidence>
<evidence type="ECO:0000256" key="11">
    <source>
        <dbReference type="ARBA" id="ARBA00022568"/>
    </source>
</evidence>
<comment type="subcellular location">
    <subcellularLocation>
        <location evidence="5">Cytoplasm</location>
    </subcellularLocation>
    <subcellularLocation>
        <location evidence="4">Endoplasmic reticulum membrane</location>
        <topology evidence="4">Multi-pass membrane protein</topology>
    </subcellularLocation>
    <subcellularLocation>
        <location evidence="2">Nucleus</location>
    </subcellularLocation>
    <subcellularLocation>
        <location evidence="3">Sarcoplasmic reticulum membrane</location>
        <topology evidence="3">Multi-pass membrane protein</topology>
    </subcellularLocation>
</comment>
<dbReference type="Gene3D" id="1.10.510.10">
    <property type="entry name" value="Transferase(Phosphotransferase) domain 1"/>
    <property type="match status" value="1"/>
</dbReference>
<dbReference type="InterPro" id="IPR000719">
    <property type="entry name" value="Prot_kinase_dom"/>
</dbReference>
<dbReference type="FunFam" id="3.30.200.20:FF:000429">
    <property type="entry name" value="Calcium/calmodulin-dependent protein kinase kinase"/>
    <property type="match status" value="1"/>
</dbReference>
<dbReference type="PRINTS" id="PR00119">
    <property type="entry name" value="CATATPASE"/>
</dbReference>
<dbReference type="GO" id="GO:0033017">
    <property type="term" value="C:sarcoplasmic reticulum membrane"/>
    <property type="evidence" value="ECO:0007669"/>
    <property type="project" value="UniProtKB-SubCell"/>
</dbReference>
<evidence type="ECO:0000256" key="27">
    <source>
        <dbReference type="ARBA" id="ARBA00047430"/>
    </source>
</evidence>
<evidence type="ECO:0000256" key="8">
    <source>
        <dbReference type="ARBA" id="ARBA00022490"/>
    </source>
</evidence>
<dbReference type="Gene3D" id="3.40.1110.10">
    <property type="entry name" value="Calcium-transporting ATPase, cytoplasmic domain N"/>
    <property type="match status" value="1"/>
</dbReference>
<dbReference type="Pfam" id="PF00069">
    <property type="entry name" value="Pkinase"/>
    <property type="match status" value="1"/>
</dbReference>
<name>A0AAN8M4G8_9TELE</name>
<keyword evidence="33" id="KW-1185">Reference proteome</keyword>
<evidence type="ECO:0000256" key="9">
    <source>
        <dbReference type="ARBA" id="ARBA00022527"/>
    </source>
</evidence>
<keyword evidence="24 30" id="KW-0472">Membrane</keyword>
<dbReference type="InterPro" id="IPR006068">
    <property type="entry name" value="ATPase_P-typ_cation-transptr_C"/>
</dbReference>
<evidence type="ECO:0000256" key="12">
    <source>
        <dbReference type="ARBA" id="ARBA00022679"/>
    </source>
</evidence>
<evidence type="ECO:0000256" key="28">
    <source>
        <dbReference type="PROSITE-ProRule" id="PRU10141"/>
    </source>
</evidence>
<feature type="region of interest" description="Disordered" evidence="29">
    <location>
        <begin position="1075"/>
        <end position="1101"/>
    </location>
</feature>
<dbReference type="SUPFAM" id="SSF81665">
    <property type="entry name" value="Calcium ATPase, transmembrane domain M"/>
    <property type="match status" value="1"/>
</dbReference>
<dbReference type="GO" id="GO:0016887">
    <property type="term" value="F:ATP hydrolysis activity"/>
    <property type="evidence" value="ECO:0007669"/>
    <property type="project" value="InterPro"/>
</dbReference>
<dbReference type="SMART" id="SM00220">
    <property type="entry name" value="S_TKc"/>
    <property type="match status" value="1"/>
</dbReference>
<evidence type="ECO:0000256" key="2">
    <source>
        <dbReference type="ARBA" id="ARBA00004123"/>
    </source>
</evidence>
<keyword evidence="19" id="KW-0112">Calmodulin-binding</keyword>
<evidence type="ECO:0000256" key="14">
    <source>
        <dbReference type="ARBA" id="ARBA00022741"/>
    </source>
</evidence>
<keyword evidence="13 30" id="KW-0812">Transmembrane</keyword>
<evidence type="ECO:0000256" key="5">
    <source>
        <dbReference type="ARBA" id="ARBA00004496"/>
    </source>
</evidence>
<keyword evidence="18" id="KW-0460">Magnesium</keyword>
<accession>A0AAN8M4G8</accession>
<dbReference type="EMBL" id="JAGTTL010000005">
    <property type="protein sequence ID" value="KAK6321924.1"/>
    <property type="molecule type" value="Genomic_DNA"/>
</dbReference>
<evidence type="ECO:0000256" key="19">
    <source>
        <dbReference type="ARBA" id="ARBA00022860"/>
    </source>
</evidence>
<evidence type="ECO:0000256" key="16">
    <source>
        <dbReference type="ARBA" id="ARBA00022837"/>
    </source>
</evidence>
<dbReference type="FunFam" id="3.40.1110.10:FF:000003">
    <property type="entry name" value="Calcium-transporting ATPase"/>
    <property type="match status" value="1"/>
</dbReference>
<evidence type="ECO:0000256" key="7">
    <source>
        <dbReference type="ARBA" id="ARBA00022448"/>
    </source>
</evidence>
<evidence type="ECO:0000256" key="24">
    <source>
        <dbReference type="ARBA" id="ARBA00023136"/>
    </source>
</evidence>
<dbReference type="SUPFAM" id="SSF56112">
    <property type="entry name" value="Protein kinase-like (PK-like)"/>
    <property type="match status" value="1"/>
</dbReference>
<comment type="cofactor">
    <cofactor evidence="1">
        <name>Mg(2+)</name>
        <dbReference type="ChEBI" id="CHEBI:18420"/>
    </cofactor>
</comment>
<dbReference type="GO" id="GO:0006816">
    <property type="term" value="P:calcium ion transport"/>
    <property type="evidence" value="ECO:0007669"/>
    <property type="project" value="UniProtKB-KW"/>
</dbReference>
<dbReference type="PROSITE" id="PS00107">
    <property type="entry name" value="PROTEIN_KINASE_ATP"/>
    <property type="match status" value="1"/>
</dbReference>
<evidence type="ECO:0000256" key="26">
    <source>
        <dbReference type="ARBA" id="ARBA00047307"/>
    </source>
</evidence>
<dbReference type="PROSITE" id="PS00108">
    <property type="entry name" value="PROTEIN_KINASE_ST"/>
    <property type="match status" value="1"/>
</dbReference>
<dbReference type="Gene3D" id="1.20.1110.10">
    <property type="entry name" value="Calcium-transporting ATPase, transmembrane domain"/>
    <property type="match status" value="1"/>
</dbReference>
<evidence type="ECO:0000256" key="25">
    <source>
        <dbReference type="ARBA" id="ARBA00023242"/>
    </source>
</evidence>
<keyword evidence="21" id="KW-1278">Translocase</keyword>
<evidence type="ECO:0000256" key="18">
    <source>
        <dbReference type="ARBA" id="ARBA00022842"/>
    </source>
</evidence>
<dbReference type="InterPro" id="IPR023298">
    <property type="entry name" value="ATPase_P-typ_TM_dom_sf"/>
</dbReference>
<feature type="region of interest" description="Disordered" evidence="29">
    <location>
        <begin position="625"/>
        <end position="684"/>
    </location>
</feature>
<evidence type="ECO:0000256" key="30">
    <source>
        <dbReference type="SAM" id="Phobius"/>
    </source>
</evidence>
<dbReference type="FunFam" id="1.10.510.10:FF:000091">
    <property type="entry name" value="Calcium/calmodulin-dependent protein kinase kinase 2 isoform 1"/>
    <property type="match status" value="1"/>
</dbReference>
<dbReference type="Proteomes" id="UP001356427">
    <property type="component" value="Unassembled WGS sequence"/>
</dbReference>
<dbReference type="NCBIfam" id="TIGR01494">
    <property type="entry name" value="ATPase_P-type"/>
    <property type="match status" value="1"/>
</dbReference>
<keyword evidence="8" id="KW-0963">Cytoplasm</keyword>
<keyword evidence="20" id="KW-0703">Sarcoplasmic reticulum</keyword>
<protein>
    <recommendedName>
        <fullName evidence="31">Protein kinase domain-containing protein</fullName>
    </recommendedName>
</protein>
<comment type="catalytic activity">
    <reaction evidence="26">
        <text>L-threonyl-[protein] + ATP = O-phospho-L-threonyl-[protein] + ADP + H(+)</text>
        <dbReference type="Rhea" id="RHEA:46608"/>
        <dbReference type="Rhea" id="RHEA-COMP:11060"/>
        <dbReference type="Rhea" id="RHEA-COMP:11605"/>
        <dbReference type="ChEBI" id="CHEBI:15378"/>
        <dbReference type="ChEBI" id="CHEBI:30013"/>
        <dbReference type="ChEBI" id="CHEBI:30616"/>
        <dbReference type="ChEBI" id="CHEBI:61977"/>
        <dbReference type="ChEBI" id="CHEBI:456216"/>
        <dbReference type="EC" id="2.7.11.17"/>
    </reaction>
</comment>
<evidence type="ECO:0000256" key="22">
    <source>
        <dbReference type="ARBA" id="ARBA00022989"/>
    </source>
</evidence>